<keyword evidence="1" id="KW-0810">Translation regulation</keyword>
<keyword evidence="1" id="KW-0963">Cytoplasm</keyword>
<evidence type="ECO:0000256" key="2">
    <source>
        <dbReference type="SAM" id="MobiDB-lite"/>
    </source>
</evidence>
<keyword evidence="1" id="KW-0943">RNA-mediated gene silencing</keyword>
<comment type="caution">
    <text evidence="3">The sequence shown here is derived from an EMBL/GenBank/DDBJ whole genome shotgun (WGS) entry which is preliminary data.</text>
</comment>
<name>A0A8X6KZC5_TRICU</name>
<proteinExistence type="inferred from homology"/>
<dbReference type="PANTHER" id="PTHR12979:SF5">
    <property type="entry name" value="CCR4-NOT TRANSCRIPTION COMPLEX SUBUNIT 10"/>
    <property type="match status" value="1"/>
</dbReference>
<dbReference type="GO" id="GO:0006402">
    <property type="term" value="P:mRNA catabolic process"/>
    <property type="evidence" value="ECO:0007669"/>
    <property type="project" value="TreeGrafter"/>
</dbReference>
<dbReference type="InterPro" id="IPR039740">
    <property type="entry name" value="CNOT10"/>
</dbReference>
<comment type="similarity">
    <text evidence="1">Belongs to the CNOT10 family.</text>
</comment>
<dbReference type="Proteomes" id="UP000887116">
    <property type="component" value="Unassembled WGS sequence"/>
</dbReference>
<keyword evidence="1" id="KW-0804">Transcription</keyword>
<dbReference type="PANTHER" id="PTHR12979">
    <property type="entry name" value="CCR4-NOT TRANSCRIPTION COMPLEX SUBUNIT 10"/>
    <property type="match status" value="1"/>
</dbReference>
<evidence type="ECO:0000256" key="1">
    <source>
        <dbReference type="RuleBase" id="RU367083"/>
    </source>
</evidence>
<comment type="function">
    <text evidence="1">Component of the CCR4-NOT complex which is one of the major cellular mRNA deadenylases and is linked to various cellular processes including bulk mRNA degradation, miRNA-mediated repression, translational repression during translational initiation and general transcription regulation.</text>
</comment>
<feature type="region of interest" description="Disordered" evidence="2">
    <location>
        <begin position="42"/>
        <end position="64"/>
    </location>
</feature>
<accession>A0A8X6KZC5</accession>
<evidence type="ECO:0000313" key="3">
    <source>
        <dbReference type="EMBL" id="GFQ89731.1"/>
    </source>
</evidence>
<dbReference type="AlphaFoldDB" id="A0A8X6KZC5"/>
<dbReference type="GO" id="GO:0031047">
    <property type="term" value="P:regulatory ncRNA-mediated gene silencing"/>
    <property type="evidence" value="ECO:0007669"/>
    <property type="project" value="UniProtKB-UniRule"/>
</dbReference>
<dbReference type="EMBL" id="BMAO01033461">
    <property type="protein sequence ID" value="GFQ89731.1"/>
    <property type="molecule type" value="Genomic_DNA"/>
</dbReference>
<keyword evidence="1" id="KW-0539">Nucleus</keyword>
<comment type="subcellular location">
    <subcellularLocation>
        <location evidence="1">Cytoplasm</location>
    </subcellularLocation>
    <subcellularLocation>
        <location evidence="1">Nucleus</location>
    </subcellularLocation>
</comment>
<keyword evidence="1" id="KW-0805">Transcription regulation</keyword>
<dbReference type="OrthoDB" id="25157at2759"/>
<organism evidence="3 4">
    <name type="scientific">Trichonephila clavata</name>
    <name type="common">Joro spider</name>
    <name type="synonym">Nephila clavata</name>
    <dbReference type="NCBI Taxonomy" id="2740835"/>
    <lineage>
        <taxon>Eukaryota</taxon>
        <taxon>Metazoa</taxon>
        <taxon>Ecdysozoa</taxon>
        <taxon>Arthropoda</taxon>
        <taxon>Chelicerata</taxon>
        <taxon>Arachnida</taxon>
        <taxon>Araneae</taxon>
        <taxon>Araneomorphae</taxon>
        <taxon>Entelegynae</taxon>
        <taxon>Araneoidea</taxon>
        <taxon>Nephilidae</taxon>
        <taxon>Trichonephila</taxon>
    </lineage>
</organism>
<evidence type="ECO:0000313" key="4">
    <source>
        <dbReference type="Proteomes" id="UP000887116"/>
    </source>
</evidence>
<dbReference type="GO" id="GO:0017148">
    <property type="term" value="P:negative regulation of translation"/>
    <property type="evidence" value="ECO:0007669"/>
    <property type="project" value="TreeGrafter"/>
</dbReference>
<keyword evidence="4" id="KW-1185">Reference proteome</keyword>
<sequence length="126" mass="13454">MYSSTLDKQSSEEAKNSSNLETPSLQYAMLCLKNALFLVGEHSSSNSTGDSVSNIQSSSEDTDTATSEENILAVLPASFLQGPEILCLRNSILAACSYVALSLGDVILAHEYAKNIIISTSYFCSS</sequence>
<feature type="compositionally biased region" description="Low complexity" evidence="2">
    <location>
        <begin position="43"/>
        <end position="64"/>
    </location>
</feature>
<reference evidence="3" key="1">
    <citation type="submission" date="2020-07" db="EMBL/GenBank/DDBJ databases">
        <title>Multicomponent nature underlies the extraordinary mechanical properties of spider dragline silk.</title>
        <authorList>
            <person name="Kono N."/>
            <person name="Nakamura H."/>
            <person name="Mori M."/>
            <person name="Yoshida Y."/>
            <person name="Ohtoshi R."/>
            <person name="Malay A.D."/>
            <person name="Moran D.A.P."/>
            <person name="Tomita M."/>
            <person name="Numata K."/>
            <person name="Arakawa K."/>
        </authorList>
    </citation>
    <scope>NUCLEOTIDE SEQUENCE</scope>
</reference>
<dbReference type="GO" id="GO:0005737">
    <property type="term" value="C:cytoplasm"/>
    <property type="evidence" value="ECO:0007669"/>
    <property type="project" value="UniProtKB-SubCell"/>
</dbReference>
<gene>
    <name evidence="3" type="primary">NCL1_48564</name>
    <name evidence="3" type="ORF">TNCT_508921</name>
</gene>
<dbReference type="GO" id="GO:0005634">
    <property type="term" value="C:nucleus"/>
    <property type="evidence" value="ECO:0007669"/>
    <property type="project" value="UniProtKB-SubCell"/>
</dbReference>
<dbReference type="GO" id="GO:0030014">
    <property type="term" value="C:CCR4-NOT complex"/>
    <property type="evidence" value="ECO:0007669"/>
    <property type="project" value="UniProtKB-UniRule"/>
</dbReference>
<protein>
    <recommendedName>
        <fullName evidence="1">CCR4-NOT transcription complex subunit 10</fullName>
    </recommendedName>
</protein>